<evidence type="ECO:0000313" key="2">
    <source>
        <dbReference type="Proteomes" id="UP001198182"/>
    </source>
</evidence>
<accession>A0AAE3EBL4</accession>
<reference evidence="1" key="1">
    <citation type="submission" date="2021-10" db="EMBL/GenBank/DDBJ databases">
        <title>Anaerobic single-cell dispensing facilitates the cultivation of human gut bacteria.</title>
        <authorList>
            <person name="Afrizal A."/>
        </authorList>
    </citation>
    <scope>NUCLEOTIDE SEQUENCE</scope>
    <source>
        <strain evidence="1">CLA-AA-H215</strain>
    </source>
</reference>
<protein>
    <submittedName>
        <fullName evidence="1">DUF4417 domain-containing protein</fullName>
    </submittedName>
</protein>
<dbReference type="EMBL" id="JAJEQR010000041">
    <property type="protein sequence ID" value="MCC2231869.1"/>
    <property type="molecule type" value="Genomic_DNA"/>
</dbReference>
<evidence type="ECO:0000313" key="1">
    <source>
        <dbReference type="EMBL" id="MCC2231869.1"/>
    </source>
</evidence>
<comment type="caution">
    <text evidence="1">The sequence shown here is derived from an EMBL/GenBank/DDBJ whole genome shotgun (WGS) entry which is preliminary data.</text>
</comment>
<dbReference type="AlphaFoldDB" id="A0AAE3EBL4"/>
<sequence>SLSNKMDNSLLAVRDINHKYIVVERSIFLKNLFYDGFNSELIETAFFDGIFEIPILKAPSEIVLPTVAVPFSKRKALTDPAKEMLVFYEHDFHFRDFVSVPQNYMGELKKVQIISTPDCSFYRDMPLWAQIANIGVNRSIGYYLQEQGKYVIPNVRWGDERTYSRKYFDSAPAFAGVPKNSIVSIGTYGCSRTREDKYYLEAGLDSMLSELNPQVVIVYGSYNPRIFEKYERYTHFHHLLDWTSCKRKKVM</sequence>
<name>A0AAE3EBL4_9FIRM</name>
<dbReference type="Proteomes" id="UP001198182">
    <property type="component" value="Unassembled WGS sequence"/>
</dbReference>
<organism evidence="1 2">
    <name type="scientific">Hominifimenecus microfluidus</name>
    <dbReference type="NCBI Taxonomy" id="2885348"/>
    <lineage>
        <taxon>Bacteria</taxon>
        <taxon>Bacillati</taxon>
        <taxon>Bacillota</taxon>
        <taxon>Clostridia</taxon>
        <taxon>Lachnospirales</taxon>
        <taxon>Lachnospiraceae</taxon>
        <taxon>Hominifimenecus</taxon>
    </lineage>
</organism>
<dbReference type="Pfam" id="PF14386">
    <property type="entry name" value="DUF4417"/>
    <property type="match status" value="1"/>
</dbReference>
<keyword evidence="2" id="KW-1185">Reference proteome</keyword>
<dbReference type="InterPro" id="IPR025530">
    <property type="entry name" value="DUF4417"/>
</dbReference>
<feature type="non-terminal residue" evidence="1">
    <location>
        <position position="1"/>
    </location>
</feature>
<dbReference type="RefSeq" id="WP_308454351.1">
    <property type="nucleotide sequence ID" value="NZ_JAJEQR010000041.1"/>
</dbReference>
<gene>
    <name evidence="1" type="ORF">LKD81_12820</name>
</gene>
<proteinExistence type="predicted"/>